<comment type="subcellular location">
    <subcellularLocation>
        <location evidence="1">Cell envelope</location>
    </subcellularLocation>
</comment>
<evidence type="ECO:0000256" key="3">
    <source>
        <dbReference type="SAM" id="SignalP"/>
    </source>
</evidence>
<reference evidence="5" key="1">
    <citation type="submission" date="2022-06" db="EMBL/GenBank/DDBJ databases">
        <title>Genomic Encyclopedia of Archaeal and Bacterial Type Strains, Phase II (KMG-II): from individual species to whole genera.</title>
        <authorList>
            <person name="Goeker M."/>
        </authorList>
    </citation>
    <scope>NUCLEOTIDE SEQUENCE</scope>
    <source>
        <strain evidence="5">DSM 43935</strain>
    </source>
</reference>
<dbReference type="SUPFAM" id="SSF53822">
    <property type="entry name" value="Periplasmic binding protein-like I"/>
    <property type="match status" value="1"/>
</dbReference>
<keyword evidence="2 3" id="KW-0732">Signal</keyword>
<evidence type="ECO:0000256" key="1">
    <source>
        <dbReference type="ARBA" id="ARBA00004196"/>
    </source>
</evidence>
<dbReference type="InterPro" id="IPR050555">
    <property type="entry name" value="Bact_Solute-Bind_Prot2"/>
</dbReference>
<dbReference type="PROSITE" id="PS51257">
    <property type="entry name" value="PROKAR_LIPOPROTEIN"/>
    <property type="match status" value="1"/>
</dbReference>
<evidence type="ECO:0000256" key="2">
    <source>
        <dbReference type="ARBA" id="ARBA00022729"/>
    </source>
</evidence>
<dbReference type="Pfam" id="PF13407">
    <property type="entry name" value="Peripla_BP_4"/>
    <property type="match status" value="1"/>
</dbReference>
<comment type="caution">
    <text evidence="5">The sequence shown here is derived from an EMBL/GenBank/DDBJ whole genome shotgun (WGS) entry which is preliminary data.</text>
</comment>
<evidence type="ECO:0000313" key="6">
    <source>
        <dbReference type="Proteomes" id="UP001206128"/>
    </source>
</evidence>
<dbReference type="PANTHER" id="PTHR30036:SF1">
    <property type="entry name" value="D-XYLOSE-BINDING PERIPLASMIC PROTEIN"/>
    <property type="match status" value="1"/>
</dbReference>
<dbReference type="Gene3D" id="3.40.50.2300">
    <property type="match status" value="2"/>
</dbReference>
<accession>A0AAE3KFG2</accession>
<feature type="signal peptide" evidence="3">
    <location>
        <begin position="1"/>
        <end position="23"/>
    </location>
</feature>
<gene>
    <name evidence="5" type="ORF">LX83_001796</name>
</gene>
<feature type="domain" description="Periplasmic binding protein" evidence="4">
    <location>
        <begin position="48"/>
        <end position="307"/>
    </location>
</feature>
<organism evidence="5 6">
    <name type="scientific">Goodfellowiella coeruleoviolacea</name>
    <dbReference type="NCBI Taxonomy" id="334858"/>
    <lineage>
        <taxon>Bacteria</taxon>
        <taxon>Bacillati</taxon>
        <taxon>Actinomycetota</taxon>
        <taxon>Actinomycetes</taxon>
        <taxon>Pseudonocardiales</taxon>
        <taxon>Pseudonocardiaceae</taxon>
        <taxon>Goodfellowiella</taxon>
    </lineage>
</organism>
<dbReference type="AlphaFoldDB" id="A0AAE3KFG2"/>
<proteinExistence type="predicted"/>
<evidence type="ECO:0000259" key="4">
    <source>
        <dbReference type="Pfam" id="PF13407"/>
    </source>
</evidence>
<name>A0AAE3KFG2_9PSEU</name>
<feature type="chain" id="PRO_5042006472" evidence="3">
    <location>
        <begin position="24"/>
        <end position="372"/>
    </location>
</feature>
<sequence>MRRGIARTRTWAGLLAAAMGLTACGPSGVDTRSSTSTVAAARPVVGVILPDRASSTRWEEQDRPMLAQALQFAGVEPVIENAEGDENRFASLADSLISRGAKVLIIVPLSSEGGVTVERKAADAGIPVIDYDRISLGGSAEYYVSFDNLKVGELQAAGLVNCLGQQAGPKRIVEIQGSPTDNNATQLQAGQQRVLRDRYDSGAYQLVRREWIDNWDPQLGAMTFRDILSSERDIDGVIAANDQLAAGVLAVLRDRKLLGKVPVTGQDATLEGLRAVLRGEQCVTVYKSIRDEAEGAARLAVALATGDRVGADDLATGNTTDQVGRREVKSLLLSPEPVDRAGVVELVSENLVSGAVLCADDMASVCAQAGIG</sequence>
<dbReference type="EMBL" id="JAMTCK010000004">
    <property type="protein sequence ID" value="MCP2164947.1"/>
    <property type="molecule type" value="Genomic_DNA"/>
</dbReference>
<dbReference type="InterPro" id="IPR025997">
    <property type="entry name" value="SBP_2_dom"/>
</dbReference>
<dbReference type="InterPro" id="IPR028082">
    <property type="entry name" value="Peripla_BP_I"/>
</dbReference>
<keyword evidence="6" id="KW-1185">Reference proteome</keyword>
<dbReference type="GO" id="GO:0030246">
    <property type="term" value="F:carbohydrate binding"/>
    <property type="evidence" value="ECO:0007669"/>
    <property type="project" value="TreeGrafter"/>
</dbReference>
<dbReference type="Proteomes" id="UP001206128">
    <property type="component" value="Unassembled WGS sequence"/>
</dbReference>
<dbReference type="GO" id="GO:0030288">
    <property type="term" value="C:outer membrane-bounded periplasmic space"/>
    <property type="evidence" value="ECO:0007669"/>
    <property type="project" value="TreeGrafter"/>
</dbReference>
<protein>
    <submittedName>
        <fullName evidence="5">D-xylose transport system substrate-binding protein</fullName>
    </submittedName>
</protein>
<dbReference type="PANTHER" id="PTHR30036">
    <property type="entry name" value="D-XYLOSE-BINDING PERIPLASMIC PROTEIN"/>
    <property type="match status" value="1"/>
</dbReference>
<dbReference type="RefSeq" id="WP_253769288.1">
    <property type="nucleotide sequence ID" value="NZ_JAMTCK010000004.1"/>
</dbReference>
<evidence type="ECO:0000313" key="5">
    <source>
        <dbReference type="EMBL" id="MCP2164947.1"/>
    </source>
</evidence>